<organism evidence="1 2">
    <name type="scientific">Hibiscus sabdariffa</name>
    <name type="common">roselle</name>
    <dbReference type="NCBI Taxonomy" id="183260"/>
    <lineage>
        <taxon>Eukaryota</taxon>
        <taxon>Viridiplantae</taxon>
        <taxon>Streptophyta</taxon>
        <taxon>Embryophyta</taxon>
        <taxon>Tracheophyta</taxon>
        <taxon>Spermatophyta</taxon>
        <taxon>Magnoliopsida</taxon>
        <taxon>eudicotyledons</taxon>
        <taxon>Gunneridae</taxon>
        <taxon>Pentapetalae</taxon>
        <taxon>rosids</taxon>
        <taxon>malvids</taxon>
        <taxon>Malvales</taxon>
        <taxon>Malvaceae</taxon>
        <taxon>Malvoideae</taxon>
        <taxon>Hibiscus</taxon>
    </lineage>
</organism>
<evidence type="ECO:0000313" key="1">
    <source>
        <dbReference type="EMBL" id="KAK9030294.1"/>
    </source>
</evidence>
<comment type="caution">
    <text evidence="1">The sequence shown here is derived from an EMBL/GenBank/DDBJ whole genome shotgun (WGS) entry which is preliminary data.</text>
</comment>
<dbReference type="EMBL" id="JBBPBN010000010">
    <property type="protein sequence ID" value="KAK9030294.1"/>
    <property type="molecule type" value="Genomic_DNA"/>
</dbReference>
<evidence type="ECO:0000313" key="2">
    <source>
        <dbReference type="Proteomes" id="UP001396334"/>
    </source>
</evidence>
<gene>
    <name evidence="1" type="ORF">V6N11_031722</name>
</gene>
<accession>A0ABR2SZ97</accession>
<dbReference type="Proteomes" id="UP001396334">
    <property type="component" value="Unassembled WGS sequence"/>
</dbReference>
<reference evidence="1 2" key="1">
    <citation type="journal article" date="2024" name="G3 (Bethesda)">
        <title>Genome assembly of Hibiscus sabdariffa L. provides insights into metabolisms of medicinal natural products.</title>
        <authorList>
            <person name="Kim T."/>
        </authorList>
    </citation>
    <scope>NUCLEOTIDE SEQUENCE [LARGE SCALE GENOMIC DNA]</scope>
    <source>
        <strain evidence="1">TK-2024</strain>
        <tissue evidence="1">Old leaves</tissue>
    </source>
</reference>
<protein>
    <submittedName>
        <fullName evidence="1">Uncharacterized protein</fullName>
    </submittedName>
</protein>
<sequence>MATGESVRTGRFILGFEGVVKEVRNSLLASMEESMLSCYRVGVIAAVGRGQDLVVMDFEDPLVELLNLLEEEAASSC</sequence>
<keyword evidence="2" id="KW-1185">Reference proteome</keyword>
<name>A0ABR2SZ97_9ROSI</name>
<proteinExistence type="predicted"/>